<keyword evidence="3" id="KW-1185">Reference proteome</keyword>
<dbReference type="Gene3D" id="2.130.10.130">
    <property type="entry name" value="Integrin alpha, N-terminal"/>
    <property type="match status" value="2"/>
</dbReference>
<dbReference type="InterPro" id="IPR013517">
    <property type="entry name" value="FG-GAP"/>
</dbReference>
<evidence type="ECO:0000313" key="2">
    <source>
        <dbReference type="EMBL" id="SMF58146.1"/>
    </source>
</evidence>
<protein>
    <submittedName>
        <fullName evidence="2">Repeat domain-containing protein</fullName>
    </submittedName>
</protein>
<organism evidence="2 3">
    <name type="scientific">Pseudobacteriovorax antillogorgiicola</name>
    <dbReference type="NCBI Taxonomy" id="1513793"/>
    <lineage>
        <taxon>Bacteria</taxon>
        <taxon>Pseudomonadati</taxon>
        <taxon>Bdellovibrionota</taxon>
        <taxon>Oligoflexia</taxon>
        <taxon>Oligoflexales</taxon>
        <taxon>Pseudobacteriovoracaceae</taxon>
        <taxon>Pseudobacteriovorax</taxon>
    </lineage>
</organism>
<dbReference type="AlphaFoldDB" id="A0A1Y6CFD4"/>
<keyword evidence="1" id="KW-0732">Signal</keyword>
<sequence>MKRPIGALLLNLAIATSIHGQTHSNFEKIVIDESPDKPAFISLHDLDSDGSKEIIVSMFGNSPAGSGSIYIYSRDPENSEAWVKRKLEGSDTRFPNSVTVADVNSDGRLDIIAPGGFLACTFPFGNCGSMQWFEQKQDGNFVKHGLLSGKKRFYHHVEYVDFNGDGLKDLVAVGEEKSAFGDGSSEVHLFPGVDSNDRFGSQYSVIAKGLGSYPSVRDLDQDGDWEIFSSEYFGSSGSFAWLDQGTDGQWNRYYIDNSVGKTIQLKFYDNLLGEGKKWAIGANHTNTQDDRRAPESAVYLYELPDFSSDSFNPNQSWSKTKISEGIVSRKSPFGGPQGAPGVFDIGDVDGDGDADIIVSGDGDPRLFWLKQTNGRFSTEVLDTEIPQGGVAVGDLDRDGSPEIVASSYENNKLYLYRFKK</sequence>
<name>A0A1Y6CFD4_9BACT</name>
<dbReference type="Pfam" id="PF13517">
    <property type="entry name" value="FG-GAP_3"/>
    <property type="match status" value="3"/>
</dbReference>
<dbReference type="RefSeq" id="WP_132322623.1">
    <property type="nucleotide sequence ID" value="NZ_FWZT01000019.1"/>
</dbReference>
<gene>
    <name evidence="2" type="ORF">SAMN06296036_11966</name>
</gene>
<dbReference type="OrthoDB" id="6064584at2"/>
<dbReference type="PANTHER" id="PTHR44103">
    <property type="entry name" value="PROPROTEIN CONVERTASE P"/>
    <property type="match status" value="1"/>
</dbReference>
<proteinExistence type="predicted"/>
<evidence type="ECO:0000313" key="3">
    <source>
        <dbReference type="Proteomes" id="UP000192907"/>
    </source>
</evidence>
<dbReference type="PANTHER" id="PTHR44103:SF1">
    <property type="entry name" value="PROPROTEIN CONVERTASE P"/>
    <property type="match status" value="1"/>
</dbReference>
<dbReference type="EMBL" id="FWZT01000019">
    <property type="protein sequence ID" value="SMF58146.1"/>
    <property type="molecule type" value="Genomic_DNA"/>
</dbReference>
<evidence type="ECO:0000256" key="1">
    <source>
        <dbReference type="ARBA" id="ARBA00022729"/>
    </source>
</evidence>
<dbReference type="SUPFAM" id="SSF69318">
    <property type="entry name" value="Integrin alpha N-terminal domain"/>
    <property type="match status" value="1"/>
</dbReference>
<accession>A0A1Y6CFD4</accession>
<dbReference type="STRING" id="1513793.SAMN06296036_11966"/>
<reference evidence="3" key="1">
    <citation type="submission" date="2017-04" db="EMBL/GenBank/DDBJ databases">
        <authorList>
            <person name="Varghese N."/>
            <person name="Submissions S."/>
        </authorList>
    </citation>
    <scope>NUCLEOTIDE SEQUENCE [LARGE SCALE GENOMIC DNA]</scope>
    <source>
        <strain evidence="3">RKEM611</strain>
    </source>
</reference>
<dbReference type="Proteomes" id="UP000192907">
    <property type="component" value="Unassembled WGS sequence"/>
</dbReference>
<dbReference type="InterPro" id="IPR028994">
    <property type="entry name" value="Integrin_alpha_N"/>
</dbReference>